<keyword evidence="6 7" id="KW-0315">Glutamine amidotransferase</keyword>
<dbReference type="InterPro" id="IPR029062">
    <property type="entry name" value="Class_I_gatase-like"/>
</dbReference>
<keyword evidence="5 7" id="KW-0460">Magnesium</keyword>
<evidence type="ECO:0000256" key="6">
    <source>
        <dbReference type="ARBA" id="ARBA00022962"/>
    </source>
</evidence>
<dbReference type="PROSITE" id="PS51274">
    <property type="entry name" value="GATASE_COBBQ"/>
    <property type="match status" value="1"/>
</dbReference>
<evidence type="ECO:0000313" key="11">
    <source>
        <dbReference type="Proteomes" id="UP000029431"/>
    </source>
</evidence>
<dbReference type="KEGG" id="plv:ERIC2_c30200"/>
<dbReference type="AlphaFoldDB" id="V9WAS3"/>
<dbReference type="HOGENOM" id="CLU_022752_2_0_9"/>
<dbReference type="GO" id="GO:0009236">
    <property type="term" value="P:cobalamin biosynthetic process"/>
    <property type="evidence" value="ECO:0007669"/>
    <property type="project" value="UniProtKB-UniRule"/>
</dbReference>
<dbReference type="Gene3D" id="3.40.50.300">
    <property type="entry name" value="P-loop containing nucleotide triphosphate hydrolases"/>
    <property type="match status" value="2"/>
</dbReference>
<feature type="domain" description="CobB/CobQ-like glutamine amidotransferase" evidence="9">
    <location>
        <begin position="268"/>
        <end position="461"/>
    </location>
</feature>
<dbReference type="EC" id="6.3.5.11" evidence="7"/>
<organism evidence="10 11">
    <name type="scientific">Paenibacillus larvae subsp. larvae DSM 25430</name>
    <dbReference type="NCBI Taxonomy" id="697284"/>
    <lineage>
        <taxon>Bacteria</taxon>
        <taxon>Bacillati</taxon>
        <taxon>Bacillota</taxon>
        <taxon>Bacilli</taxon>
        <taxon>Bacillales</taxon>
        <taxon>Paenibacillaceae</taxon>
        <taxon>Paenibacillus</taxon>
    </lineage>
</organism>
<reference evidence="10 11" key="1">
    <citation type="journal article" date="2014" name="PLoS ONE">
        <title>How to Kill the Honey Bee Larva: Genomic Potential and Virulence Mechanisms of Paenibacillus larvae.</title>
        <authorList>
            <person name="Djukic M."/>
            <person name="Brzuszkiewicz E."/>
            <person name="Funfhaus A."/>
            <person name="Voss J."/>
            <person name="Gollnow K."/>
            <person name="Poppinga L."/>
            <person name="Liesegang H."/>
            <person name="Garcia-Gonzalez E."/>
            <person name="Genersch E."/>
            <person name="Daniel R."/>
        </authorList>
    </citation>
    <scope>NUCLEOTIDE SEQUENCE [LARGE SCALE GENOMIC DNA]</scope>
    <source>
        <strain evidence="10 11">DSM 25430</strain>
    </source>
</reference>
<keyword evidence="3 7" id="KW-0547">Nucleotide-binding</keyword>
<evidence type="ECO:0000256" key="7">
    <source>
        <dbReference type="HAMAP-Rule" id="MF_00027"/>
    </source>
</evidence>
<comment type="pathway">
    <text evidence="7">Cofactor biosynthesis; adenosylcobalamin biosynthesis; cob(II)yrinate a,c-diamide from sirohydrochlorin (anaerobic route): step 10/10.</text>
</comment>
<evidence type="ECO:0000259" key="8">
    <source>
        <dbReference type="Pfam" id="PF01656"/>
    </source>
</evidence>
<dbReference type="CDD" id="cd05388">
    <property type="entry name" value="CobB_N"/>
    <property type="match status" value="1"/>
</dbReference>
<dbReference type="eggNOG" id="COG1797">
    <property type="taxonomic scope" value="Bacteria"/>
</dbReference>
<dbReference type="PANTHER" id="PTHR43873:SF1">
    <property type="entry name" value="COBYRINATE A,C-DIAMIDE SYNTHASE"/>
    <property type="match status" value="1"/>
</dbReference>
<keyword evidence="11" id="KW-1185">Reference proteome</keyword>
<comment type="similarity">
    <text evidence="7">Belongs to the CobB/CbiA family.</text>
</comment>
<dbReference type="InterPro" id="IPR004484">
    <property type="entry name" value="CbiA/CobB_synth"/>
</dbReference>
<comment type="domain">
    <text evidence="7">Comprises of two domains. The C-terminal domain contains the binding site for glutamine and catalyzes the hydrolysis of this substrate to glutamate and ammonia. The N-terminal domain is anticipated to bind ATP and cobyrinate and catalyzes the ultimate synthesis of the diamide product. The ammonia produced via the glutaminase domain is probably translocated to the adjacent domain via a molecular tunnel, where it reacts with an activated intermediate.</text>
</comment>
<evidence type="ECO:0000256" key="5">
    <source>
        <dbReference type="ARBA" id="ARBA00022842"/>
    </source>
</evidence>
<feature type="domain" description="CobQ/CobB/MinD/ParA nucleotide binding" evidence="8">
    <location>
        <begin position="19"/>
        <end position="204"/>
    </location>
</feature>
<dbReference type="CDD" id="cd03130">
    <property type="entry name" value="GATase1_CobB"/>
    <property type="match status" value="1"/>
</dbReference>
<keyword evidence="7" id="KW-0169">Cobalamin biosynthesis</keyword>
<gene>
    <name evidence="10" type="primary">cobB2</name>
    <name evidence="7" type="synonym">cbiA</name>
    <name evidence="10" type="ORF">ERIC2_c30200</name>
</gene>
<accession>V9WAS3</accession>
<evidence type="ECO:0000313" key="10">
    <source>
        <dbReference type="EMBL" id="AHD06795.1"/>
    </source>
</evidence>
<dbReference type="PATRIC" id="fig|697284.3.peg.2874"/>
<comment type="function">
    <text evidence="7">Catalyzes the ATP-dependent amidation of the two carboxylate groups at positions a and c of cobyrinate, using either L-glutamine or ammonia as the nitrogen source.</text>
</comment>
<keyword evidence="4 7" id="KW-0067">ATP-binding</keyword>
<dbReference type="HAMAP" id="MF_00027">
    <property type="entry name" value="CobB_CbiA"/>
    <property type="match status" value="1"/>
</dbReference>
<evidence type="ECO:0000256" key="2">
    <source>
        <dbReference type="ARBA" id="ARBA00022598"/>
    </source>
</evidence>
<dbReference type="SUPFAM" id="SSF52317">
    <property type="entry name" value="Class I glutamine amidotransferase-like"/>
    <property type="match status" value="1"/>
</dbReference>
<dbReference type="UniPathway" id="UPA00148">
    <property type="reaction ID" value="UER00231"/>
</dbReference>
<evidence type="ECO:0000256" key="3">
    <source>
        <dbReference type="ARBA" id="ARBA00022741"/>
    </source>
</evidence>
<dbReference type="InterPro" id="IPR011698">
    <property type="entry name" value="GATase_3"/>
</dbReference>
<evidence type="ECO:0000256" key="4">
    <source>
        <dbReference type="ARBA" id="ARBA00022840"/>
    </source>
</evidence>
<evidence type="ECO:0000256" key="1">
    <source>
        <dbReference type="ARBA" id="ARBA00001946"/>
    </source>
</evidence>
<dbReference type="NCBIfam" id="TIGR00379">
    <property type="entry name" value="cobB"/>
    <property type="match status" value="1"/>
</dbReference>
<name>V9WAS3_9BACL</name>
<dbReference type="Pfam" id="PF07685">
    <property type="entry name" value="GATase_3"/>
    <property type="match status" value="1"/>
</dbReference>
<dbReference type="Gene3D" id="3.40.50.880">
    <property type="match status" value="1"/>
</dbReference>
<dbReference type="GO" id="GO:0005524">
    <property type="term" value="F:ATP binding"/>
    <property type="evidence" value="ECO:0007669"/>
    <property type="project" value="UniProtKB-UniRule"/>
</dbReference>
<comment type="catalytic activity">
    <reaction evidence="7">
        <text>cob(II)yrinate + 2 L-glutamine + 2 ATP + 2 H2O = cob(II)yrinate a,c diamide + 2 L-glutamate + 2 ADP + 2 phosphate + 2 H(+)</text>
        <dbReference type="Rhea" id="RHEA:26289"/>
        <dbReference type="ChEBI" id="CHEBI:15377"/>
        <dbReference type="ChEBI" id="CHEBI:15378"/>
        <dbReference type="ChEBI" id="CHEBI:29985"/>
        <dbReference type="ChEBI" id="CHEBI:30616"/>
        <dbReference type="ChEBI" id="CHEBI:43474"/>
        <dbReference type="ChEBI" id="CHEBI:58359"/>
        <dbReference type="ChEBI" id="CHEBI:58537"/>
        <dbReference type="ChEBI" id="CHEBI:58894"/>
        <dbReference type="ChEBI" id="CHEBI:456216"/>
        <dbReference type="EC" id="6.3.5.11"/>
    </reaction>
</comment>
<protein>
    <recommendedName>
        <fullName evidence="7">Cobyrinate a,c-diamide synthase</fullName>
        <ecNumber evidence="7">6.3.5.11</ecNumber>
    </recommendedName>
    <alternativeName>
        <fullName evidence="7">Cobyrinic acid a,c-diamide synthetase</fullName>
    </alternativeName>
</protein>
<dbReference type="PANTHER" id="PTHR43873">
    <property type="entry name" value="COBYRINATE A,C-DIAMIDE SYNTHASE"/>
    <property type="match status" value="1"/>
</dbReference>
<dbReference type="Proteomes" id="UP000029431">
    <property type="component" value="Chromosome"/>
</dbReference>
<sequence length="487" mass="53135">MDPSTIKQKKRGGQYMKKLMIAGTGSGVGKTTVTLGIMAALKRRGLKVQGFKCGPDYIDPTYHTAVTGRLSRNLDGWMAGKDAVQEIFVHASSDADISIIEGVMGFYDGRDPLSNEGSSAEVSLLLDCPVLLVINCRSMARSAAAIVKGFQLLEPGVNIAAVFANHVGSKGHYQLVKKAVEKECGVPVVGYMTREEEVCIPERHLGLIPSVERGELAPLFGKLADCMELGLDMDRLLSLSESAPVNTDRNDRIHLYAPKPQVGEGLVIAVAKDAAFHFYYPENLELLEAYGAKCVYFSPLNNEPVPVEASGLILGGGYPEEFAITLAGNVVTMRSIRKGILSGMPTIAECGGYMYLAKEIVNTQGDSYPMVGLLPAKVIMQNRLAALGYREISGWGQHELLPEGETAKGHEFHYSTLHVEEGAEWTPNVKVKGKGGEFSPEGVRLQSLFAGYTHMHFASNEEIVPRWLGLCRRFEKNRERVENRSKA</sequence>
<dbReference type="GO" id="GO:0042242">
    <property type="term" value="F:cobyrinic acid a,c-diamide synthase activity"/>
    <property type="evidence" value="ECO:0007669"/>
    <property type="project" value="UniProtKB-UniRule"/>
</dbReference>
<evidence type="ECO:0000259" key="9">
    <source>
        <dbReference type="Pfam" id="PF07685"/>
    </source>
</evidence>
<dbReference type="InterPro" id="IPR002586">
    <property type="entry name" value="CobQ/CobB/MinD/ParA_Nub-bd_dom"/>
</dbReference>
<dbReference type="Pfam" id="PF01656">
    <property type="entry name" value="CbiA"/>
    <property type="match status" value="1"/>
</dbReference>
<keyword evidence="2 7" id="KW-0436">Ligase</keyword>
<comment type="cofactor">
    <cofactor evidence="1 7">
        <name>Mg(2+)</name>
        <dbReference type="ChEBI" id="CHEBI:18420"/>
    </cofactor>
</comment>
<dbReference type="EMBL" id="CP003355">
    <property type="protein sequence ID" value="AHD06795.1"/>
    <property type="molecule type" value="Genomic_DNA"/>
</dbReference>
<comment type="miscellaneous">
    <text evidence="7">The a and c carboxylates of cobyrinate are activated for nucleophilic attack via formation of a phosphorylated intermediate by ATP. CbiA catalyzes first the amidation of the c-carboxylate, and then that of the a-carboxylate.</text>
</comment>
<proteinExistence type="inferred from homology"/>
<feature type="site" description="Increases nucleophilicity of active site Cys" evidence="7">
    <location>
        <position position="454"/>
    </location>
</feature>
<dbReference type="InterPro" id="IPR027417">
    <property type="entry name" value="P-loop_NTPase"/>
</dbReference>
<dbReference type="NCBIfam" id="NF002204">
    <property type="entry name" value="PRK01077.1"/>
    <property type="match status" value="1"/>
</dbReference>
<dbReference type="SUPFAM" id="SSF52540">
    <property type="entry name" value="P-loop containing nucleoside triphosphate hydrolases"/>
    <property type="match status" value="1"/>
</dbReference>
<feature type="active site" description="Nucleophile" evidence="7">
    <location>
        <position position="350"/>
    </location>
</feature>